<evidence type="ECO:0000256" key="3">
    <source>
        <dbReference type="ARBA" id="ARBA00023002"/>
    </source>
</evidence>
<evidence type="ECO:0000256" key="2">
    <source>
        <dbReference type="ARBA" id="ARBA00022857"/>
    </source>
</evidence>
<dbReference type="AlphaFoldDB" id="A0A9P4P052"/>
<dbReference type="EMBL" id="MU007015">
    <property type="protein sequence ID" value="KAF2434817.1"/>
    <property type="molecule type" value="Genomic_DNA"/>
</dbReference>
<dbReference type="Gene3D" id="3.40.50.720">
    <property type="entry name" value="NAD(P)-binding Rossmann-like Domain"/>
    <property type="match status" value="1"/>
</dbReference>
<keyword evidence="2" id="KW-0521">NADP</keyword>
<dbReference type="PRINTS" id="PR00081">
    <property type="entry name" value="GDHRDH"/>
</dbReference>
<reference evidence="4" key="1">
    <citation type="journal article" date="2020" name="Stud. Mycol.">
        <title>101 Dothideomycetes genomes: a test case for predicting lifestyles and emergence of pathogens.</title>
        <authorList>
            <person name="Haridas S."/>
            <person name="Albert R."/>
            <person name="Binder M."/>
            <person name="Bloem J."/>
            <person name="Labutti K."/>
            <person name="Salamov A."/>
            <person name="Andreopoulos B."/>
            <person name="Baker S."/>
            <person name="Barry K."/>
            <person name="Bills G."/>
            <person name="Bluhm B."/>
            <person name="Cannon C."/>
            <person name="Castanera R."/>
            <person name="Culley D."/>
            <person name="Daum C."/>
            <person name="Ezra D."/>
            <person name="Gonzalez J."/>
            <person name="Henrissat B."/>
            <person name="Kuo A."/>
            <person name="Liang C."/>
            <person name="Lipzen A."/>
            <person name="Lutzoni F."/>
            <person name="Magnuson J."/>
            <person name="Mondo S."/>
            <person name="Nolan M."/>
            <person name="Ohm R."/>
            <person name="Pangilinan J."/>
            <person name="Park H.-J."/>
            <person name="Ramirez L."/>
            <person name="Alfaro M."/>
            <person name="Sun H."/>
            <person name="Tritt A."/>
            <person name="Yoshinaga Y."/>
            <person name="Zwiers L.-H."/>
            <person name="Turgeon B."/>
            <person name="Goodwin S."/>
            <person name="Spatafora J."/>
            <person name="Crous P."/>
            <person name="Grigoriev I."/>
        </authorList>
    </citation>
    <scope>NUCLEOTIDE SEQUENCE</scope>
    <source>
        <strain evidence="4">CBS 130266</strain>
    </source>
</reference>
<dbReference type="OrthoDB" id="5840532at2759"/>
<sequence>MHWNKFSGEYIRPSNMSFSSVTLGTGTDFPGVALVTGAASGIGAAIAKSFAEAGCRCIAITDVIAGKLEETREEIINVSPDVVVLTATGDISDERFVNAFINSVIAETGRIDYAVNCAGILGNNQSSTNTSLPEFDRINDINYRGCWLSSRAELRAMLKQEPSPNIIGDANRPPARGTIVNVASQLGIVGRPRCTAYSASKAAVIAMTRGDAIDYAEFGIRVNCICPGIIDTPMTNSDHRVSAMLDASVAIAPMRRKGRPEEVADCALFLCSHKASFVTGAELVCDGGYVIN</sequence>
<dbReference type="PANTHER" id="PTHR24321">
    <property type="entry name" value="DEHYDROGENASES, SHORT CHAIN"/>
    <property type="match status" value="1"/>
</dbReference>
<organism evidence="4 5">
    <name type="scientific">Tothia fuscella</name>
    <dbReference type="NCBI Taxonomy" id="1048955"/>
    <lineage>
        <taxon>Eukaryota</taxon>
        <taxon>Fungi</taxon>
        <taxon>Dikarya</taxon>
        <taxon>Ascomycota</taxon>
        <taxon>Pezizomycotina</taxon>
        <taxon>Dothideomycetes</taxon>
        <taxon>Pleosporomycetidae</taxon>
        <taxon>Venturiales</taxon>
        <taxon>Cylindrosympodiaceae</taxon>
        <taxon>Tothia</taxon>
    </lineage>
</organism>
<dbReference type="PRINTS" id="PR00080">
    <property type="entry name" value="SDRFAMILY"/>
</dbReference>
<dbReference type="Proteomes" id="UP000800235">
    <property type="component" value="Unassembled WGS sequence"/>
</dbReference>
<dbReference type="SUPFAM" id="SSF51735">
    <property type="entry name" value="NAD(P)-binding Rossmann-fold domains"/>
    <property type="match status" value="1"/>
</dbReference>
<keyword evidence="5" id="KW-1185">Reference proteome</keyword>
<gene>
    <name evidence="4" type="ORF">EJ08DRAFT_431604</name>
</gene>
<dbReference type="PANTHER" id="PTHR24321:SF12">
    <property type="entry name" value="SHORT-CHAIN DEHYDROGENASE_REDUCTASE FAMILY, PUTATIVE (AFU_ORTHOLOGUE AFUA_5G14340)-RELATED"/>
    <property type="match status" value="1"/>
</dbReference>
<keyword evidence="3" id="KW-0560">Oxidoreductase</keyword>
<proteinExistence type="inferred from homology"/>
<name>A0A9P4P052_9PEZI</name>
<evidence type="ECO:0000313" key="5">
    <source>
        <dbReference type="Proteomes" id="UP000800235"/>
    </source>
</evidence>
<dbReference type="InterPro" id="IPR002347">
    <property type="entry name" value="SDR_fam"/>
</dbReference>
<dbReference type="CDD" id="cd05233">
    <property type="entry name" value="SDR_c"/>
    <property type="match status" value="1"/>
</dbReference>
<comment type="caution">
    <text evidence="4">The sequence shown here is derived from an EMBL/GenBank/DDBJ whole genome shotgun (WGS) entry which is preliminary data.</text>
</comment>
<evidence type="ECO:0000313" key="4">
    <source>
        <dbReference type="EMBL" id="KAF2434817.1"/>
    </source>
</evidence>
<comment type="similarity">
    <text evidence="1">Belongs to the short-chain dehydrogenases/reductases (SDR) family.</text>
</comment>
<accession>A0A9P4P052</accession>
<dbReference type="InterPro" id="IPR036291">
    <property type="entry name" value="NAD(P)-bd_dom_sf"/>
</dbReference>
<dbReference type="FunFam" id="3.40.50.720:FF:000084">
    <property type="entry name" value="Short-chain dehydrogenase reductase"/>
    <property type="match status" value="1"/>
</dbReference>
<protein>
    <submittedName>
        <fullName evidence="4">Oxidoreductase</fullName>
    </submittedName>
</protein>
<dbReference type="Pfam" id="PF13561">
    <property type="entry name" value="adh_short_C2"/>
    <property type="match status" value="1"/>
</dbReference>
<dbReference type="GO" id="GO:0016491">
    <property type="term" value="F:oxidoreductase activity"/>
    <property type="evidence" value="ECO:0007669"/>
    <property type="project" value="UniProtKB-KW"/>
</dbReference>
<evidence type="ECO:0000256" key="1">
    <source>
        <dbReference type="ARBA" id="ARBA00006484"/>
    </source>
</evidence>